<comment type="caution">
    <text evidence="1">The sequence shown here is derived from an EMBL/GenBank/DDBJ whole genome shotgun (WGS) entry which is preliminary data.</text>
</comment>
<gene>
    <name evidence="1" type="ORF">IWQ62_005691</name>
</gene>
<protein>
    <submittedName>
        <fullName evidence="1">Uncharacterized protein</fullName>
    </submittedName>
</protein>
<dbReference type="EMBL" id="JANBPY010002505">
    <property type="protein sequence ID" value="KAJ1954713.1"/>
    <property type="molecule type" value="Genomic_DNA"/>
</dbReference>
<evidence type="ECO:0000313" key="1">
    <source>
        <dbReference type="EMBL" id="KAJ1954713.1"/>
    </source>
</evidence>
<evidence type="ECO:0000313" key="2">
    <source>
        <dbReference type="Proteomes" id="UP001150925"/>
    </source>
</evidence>
<name>A0A9W8APG1_9FUNG</name>
<proteinExistence type="predicted"/>
<organism evidence="1 2">
    <name type="scientific">Dispira parvispora</name>
    <dbReference type="NCBI Taxonomy" id="1520584"/>
    <lineage>
        <taxon>Eukaryota</taxon>
        <taxon>Fungi</taxon>
        <taxon>Fungi incertae sedis</taxon>
        <taxon>Zoopagomycota</taxon>
        <taxon>Kickxellomycotina</taxon>
        <taxon>Dimargaritomycetes</taxon>
        <taxon>Dimargaritales</taxon>
        <taxon>Dimargaritaceae</taxon>
        <taxon>Dispira</taxon>
    </lineage>
</organism>
<keyword evidence="2" id="KW-1185">Reference proteome</keyword>
<dbReference type="Proteomes" id="UP001150925">
    <property type="component" value="Unassembled WGS sequence"/>
</dbReference>
<accession>A0A9W8APG1</accession>
<dbReference type="AlphaFoldDB" id="A0A9W8APG1"/>
<sequence length="129" mass="14698">VIANLVNGLGTGYRLHNDIKALYMESLYLDNFDTELISRPARNLGREKDLAISTEDLEHADFKSSAKKYQEICDRYEGMVADFLGPAKRYANVTFAGAKYVDNAPTKVARLAPQNDESGSPWKRLWWYF</sequence>
<reference evidence="1" key="1">
    <citation type="submission" date="2022-07" db="EMBL/GenBank/DDBJ databases">
        <title>Phylogenomic reconstructions and comparative analyses of Kickxellomycotina fungi.</title>
        <authorList>
            <person name="Reynolds N.K."/>
            <person name="Stajich J.E."/>
            <person name="Barry K."/>
            <person name="Grigoriev I.V."/>
            <person name="Crous P."/>
            <person name="Smith M.E."/>
        </authorList>
    </citation>
    <scope>NUCLEOTIDE SEQUENCE</scope>
    <source>
        <strain evidence="1">RSA 1196</strain>
    </source>
</reference>
<feature type="non-terminal residue" evidence="1">
    <location>
        <position position="1"/>
    </location>
</feature>